<feature type="transmembrane region" description="Helical" evidence="5">
    <location>
        <begin position="45"/>
        <end position="70"/>
    </location>
</feature>
<dbReference type="Proteomes" id="UP000292957">
    <property type="component" value="Unassembled WGS sequence"/>
</dbReference>
<dbReference type="AlphaFoldDB" id="A0A4Q9NT32"/>
<evidence type="ECO:0000256" key="2">
    <source>
        <dbReference type="ARBA" id="ARBA00022692"/>
    </source>
</evidence>
<proteinExistence type="inferred from homology"/>
<keyword evidence="3 5" id="KW-1133">Transmembrane helix</keyword>
<evidence type="ECO:0000313" key="7">
    <source>
        <dbReference type="EMBL" id="TBU26914.1"/>
    </source>
</evidence>
<gene>
    <name evidence="8" type="ORF">BD310DRAFT_640318</name>
    <name evidence="7" type="ORF">BD311DRAFT_413149</name>
</gene>
<dbReference type="Pfam" id="PF04140">
    <property type="entry name" value="ICMT"/>
    <property type="match status" value="1"/>
</dbReference>
<dbReference type="Gene3D" id="1.20.120.1630">
    <property type="match status" value="1"/>
</dbReference>
<keyword evidence="4 5" id="KW-0472">Membrane</keyword>
<dbReference type="GO" id="GO:0004671">
    <property type="term" value="F:protein C-terminal S-isoprenylcysteine carboxyl O-methyltransferase activity"/>
    <property type="evidence" value="ECO:0007669"/>
    <property type="project" value="UniProtKB-EC"/>
</dbReference>
<keyword evidence="5" id="KW-0808">Transferase</keyword>
<evidence type="ECO:0000256" key="1">
    <source>
        <dbReference type="ARBA" id="ARBA00004141"/>
    </source>
</evidence>
<keyword evidence="5" id="KW-0256">Endoplasmic reticulum</keyword>
<comment type="caution">
    <text evidence="5">Lacks conserved residue(s) required for the propagation of feature annotation.</text>
</comment>
<dbReference type="PANTHER" id="PTHR12714:SF9">
    <property type="entry name" value="PROTEIN-S-ISOPRENYLCYSTEINE O-METHYLTRANSFERASE"/>
    <property type="match status" value="1"/>
</dbReference>
<dbReference type="InterPro" id="IPR007269">
    <property type="entry name" value="ICMT_MeTrfase"/>
</dbReference>
<evidence type="ECO:0000313" key="8">
    <source>
        <dbReference type="EMBL" id="TBU56102.1"/>
    </source>
</evidence>
<comment type="catalytic activity">
    <reaction evidence="5">
        <text>[protein]-C-terminal S-[(2E,6E)-farnesyl]-L-cysteine + S-adenosyl-L-methionine = [protein]-C-terminal S-[(2E,6E)-farnesyl]-L-cysteine methyl ester + S-adenosyl-L-homocysteine</text>
        <dbReference type="Rhea" id="RHEA:21672"/>
        <dbReference type="Rhea" id="RHEA-COMP:12125"/>
        <dbReference type="Rhea" id="RHEA-COMP:12126"/>
        <dbReference type="ChEBI" id="CHEBI:57856"/>
        <dbReference type="ChEBI" id="CHEBI:59789"/>
        <dbReference type="ChEBI" id="CHEBI:90510"/>
        <dbReference type="ChEBI" id="CHEBI:90511"/>
        <dbReference type="EC" id="2.1.1.100"/>
    </reaction>
</comment>
<evidence type="ECO:0000256" key="6">
    <source>
        <dbReference type="SAM" id="SignalP"/>
    </source>
</evidence>
<dbReference type="EMBL" id="ML143439">
    <property type="protein sequence ID" value="TBU26914.1"/>
    <property type="molecule type" value="Genomic_DNA"/>
</dbReference>
<sequence>MMLHLYLKTFLLVSSATLSFAALIPPKRAPDRTQKLYTGQLFEYLVRSLAYIACFVIVSPSFSQSIILLVHDKYPQVGPLLCPANPARLHPLFDIPPRFLVGTAFVYAGSLFRLWSYRALGSLFTYEVTIKNDHALVTWGPYAYVRHPAYTGVLFILLGEQLMQFGMEGYVPHCGIAHTPFVVFIYIWRYGSLFTAYSLYKRCRVEDGQLVERFGAVWEDYAAKVRCKLLPYLL</sequence>
<keyword evidence="5" id="KW-0489">Methyltransferase</keyword>
<evidence type="ECO:0000256" key="4">
    <source>
        <dbReference type="ARBA" id="ARBA00023136"/>
    </source>
</evidence>
<dbReference type="EC" id="2.1.1.100" evidence="5"/>
<dbReference type="OrthoDB" id="422086at2759"/>
<dbReference type="Proteomes" id="UP000292082">
    <property type="component" value="Unassembled WGS sequence"/>
</dbReference>
<evidence type="ECO:0000313" key="9">
    <source>
        <dbReference type="Proteomes" id="UP000292082"/>
    </source>
</evidence>
<reference evidence="7 9" key="1">
    <citation type="submission" date="2019-01" db="EMBL/GenBank/DDBJ databases">
        <title>Draft genome sequences of three monokaryotic isolates of the white-rot basidiomycete fungus Dichomitus squalens.</title>
        <authorList>
            <consortium name="DOE Joint Genome Institute"/>
            <person name="Lopez S.C."/>
            <person name="Andreopoulos B."/>
            <person name="Pangilinan J."/>
            <person name="Lipzen A."/>
            <person name="Riley R."/>
            <person name="Ahrendt S."/>
            <person name="Ng V."/>
            <person name="Barry K."/>
            <person name="Daum C."/>
            <person name="Grigoriev I.V."/>
            <person name="Hilden K.S."/>
            <person name="Makela M.R."/>
            <person name="de Vries R.P."/>
        </authorList>
    </citation>
    <scope>NUCLEOTIDE SEQUENCE [LARGE SCALE GENOMIC DNA]</scope>
    <source>
        <strain evidence="8 9">CBS 464.89</strain>
        <strain evidence="7">OM18370.1</strain>
    </source>
</reference>
<feature type="chain" id="PRO_5040683831" description="Protein-S-isoprenylcysteine O-methyltransferase" evidence="6">
    <location>
        <begin position="22"/>
        <end position="234"/>
    </location>
</feature>
<keyword evidence="5" id="KW-0949">S-adenosyl-L-methionine</keyword>
<protein>
    <recommendedName>
        <fullName evidence="5">Protein-S-isoprenylcysteine O-methyltransferase</fullName>
        <ecNumber evidence="5">2.1.1.100</ecNumber>
    </recommendedName>
</protein>
<dbReference type="EMBL" id="ML145157">
    <property type="protein sequence ID" value="TBU56102.1"/>
    <property type="molecule type" value="Genomic_DNA"/>
</dbReference>
<name>A0A4Q9NT32_9APHY</name>
<evidence type="ECO:0000256" key="5">
    <source>
        <dbReference type="RuleBase" id="RU362022"/>
    </source>
</evidence>
<dbReference type="PANTHER" id="PTHR12714">
    <property type="entry name" value="PROTEIN-S ISOPRENYLCYSTEINE O-METHYLTRANSFERASE"/>
    <property type="match status" value="1"/>
</dbReference>
<organism evidence="7">
    <name type="scientific">Dichomitus squalens</name>
    <dbReference type="NCBI Taxonomy" id="114155"/>
    <lineage>
        <taxon>Eukaryota</taxon>
        <taxon>Fungi</taxon>
        <taxon>Dikarya</taxon>
        <taxon>Basidiomycota</taxon>
        <taxon>Agaricomycotina</taxon>
        <taxon>Agaricomycetes</taxon>
        <taxon>Polyporales</taxon>
        <taxon>Polyporaceae</taxon>
        <taxon>Dichomitus</taxon>
    </lineage>
</organism>
<keyword evidence="2 5" id="KW-0812">Transmembrane</keyword>
<comment type="similarity">
    <text evidence="5">Belongs to the class VI-like SAM-binding methyltransferase superfamily. Isoprenylcysteine carboxyl methyltransferase family.</text>
</comment>
<keyword evidence="9" id="KW-1185">Reference proteome</keyword>
<feature type="signal peptide" evidence="6">
    <location>
        <begin position="1"/>
        <end position="21"/>
    </location>
</feature>
<dbReference type="GO" id="GO:0032259">
    <property type="term" value="P:methylation"/>
    <property type="evidence" value="ECO:0007669"/>
    <property type="project" value="UniProtKB-KW"/>
</dbReference>
<evidence type="ECO:0000256" key="3">
    <source>
        <dbReference type="ARBA" id="ARBA00022989"/>
    </source>
</evidence>
<dbReference type="GO" id="GO:0005789">
    <property type="term" value="C:endoplasmic reticulum membrane"/>
    <property type="evidence" value="ECO:0007669"/>
    <property type="project" value="UniProtKB-SubCell"/>
</dbReference>
<keyword evidence="6" id="KW-0732">Signal</keyword>
<accession>A0A4Q9NT32</accession>
<comment type="subcellular location">
    <subcellularLocation>
        <location evidence="5">Endoplasmic reticulum membrane</location>
        <topology evidence="5">Multi-pass membrane protein</topology>
    </subcellularLocation>
    <subcellularLocation>
        <location evidence="1">Membrane</location>
        <topology evidence="1">Multi-pass membrane protein</topology>
    </subcellularLocation>
</comment>